<keyword evidence="5" id="KW-1185">Reference proteome</keyword>
<feature type="compositionally biased region" description="Basic and acidic residues" evidence="1">
    <location>
        <begin position="642"/>
        <end position="652"/>
    </location>
</feature>
<feature type="signal peptide" evidence="2">
    <location>
        <begin position="1"/>
        <end position="29"/>
    </location>
</feature>
<feature type="compositionally biased region" description="Low complexity" evidence="1">
    <location>
        <begin position="621"/>
        <end position="631"/>
    </location>
</feature>
<dbReference type="PANTHER" id="PTHR46211">
    <property type="entry name" value="GLYCEROPHOSPHORYL DIESTER PHOSPHODIESTERASE"/>
    <property type="match status" value="1"/>
</dbReference>
<dbReference type="InterPro" id="IPR010496">
    <property type="entry name" value="AL/BT2_dom"/>
</dbReference>
<dbReference type="Pfam" id="PF03009">
    <property type="entry name" value="GDPD"/>
    <property type="match status" value="1"/>
</dbReference>
<dbReference type="SUPFAM" id="SSF51695">
    <property type="entry name" value="PLC-like phosphodiesterases"/>
    <property type="match status" value="1"/>
</dbReference>
<sequence>MSRRRIAALMGVLAAVGGIAGTLPAAATAEPVTVLTESFDGAAIPDGWRAVEGTWSIADGRLLGVSANSSQQSRITFGPHLRDFRFEATVRFETVADAARWTALALDIQADGSAPWQHAAMRSNTAAANGTEFAQRTAAGAWNVTNAAAAPSAAGTGRDVKVRIVVHGNRGEWWFNDVLVQSTKSLLRSQTGGLGFVVNGARVTFDDVKVTKLDRQSYVLPNDGSAYPRNIAHRGYSSLAPENTLAASAAGARAGADWVETDVLTNAEGVPYISHDGTVDRTTDGTGAVAALTSSYLDTLDAGSWFAPAYRGQRMETLRNLMNEVKVSPADFLLEIKTPQTREQVARIVQEVVDAGMVERTIIQSFGDDVIRYAREANPDIELAILRGALDADPVAVARSLDVVAYNPSWDAIRGKPEIVAALNAASIAVMPYTVDDPAQWARMRDEGVDGIITNKPGELTGWEWGLRTAGNGGGTARAGILAPVDGAQLKRGDSFAISLDTGSAAVVEAKLDGVAIADGAVVRADELALGSHTVTLTTTSASGASRTASASFVVVPSVAGLSHLVAVNRGVPNELRPAFLAEVVTRRWGRLTRLLAAHESELGESAAERIGAETAALLAAEGPGPEEPGTGTPGPQGPKGDTGEKGDKGDTGSDGPAGPAGTNGTNGVDGRDGAAGPAGPVGPVGAKGEKGDRGANGRDALVTCKITGSSSSQRVSCSVTYGARASSAKASARLLRSGRTYAKGRLGGLRATRKIARGRYTLRVASSGKVLSEKVTLR</sequence>
<reference evidence="5" key="1">
    <citation type="submission" date="2023-07" db="EMBL/GenBank/DDBJ databases">
        <title>Conexibacter stalactiti sp. nov., isolated from stalactites in a lava cave and emended description of the genus Conexibacter.</title>
        <authorList>
            <person name="Lee S.D."/>
        </authorList>
    </citation>
    <scope>NUCLEOTIDE SEQUENCE [LARGE SCALE GENOMIC DNA]</scope>
    <source>
        <strain evidence="5">KCTC 39840</strain>
    </source>
</reference>
<proteinExistence type="predicted"/>
<evidence type="ECO:0000256" key="2">
    <source>
        <dbReference type="SAM" id="SignalP"/>
    </source>
</evidence>
<dbReference type="EMBL" id="JAWSTH010000080">
    <property type="protein sequence ID" value="MDW5597255.1"/>
    <property type="molecule type" value="Genomic_DNA"/>
</dbReference>
<gene>
    <name evidence="4" type="ORF">R7226_23105</name>
</gene>
<dbReference type="PROSITE" id="PS51704">
    <property type="entry name" value="GP_PDE"/>
    <property type="match status" value="1"/>
</dbReference>
<feature type="domain" description="GP-PDE" evidence="3">
    <location>
        <begin position="228"/>
        <end position="464"/>
    </location>
</feature>
<dbReference type="Gene3D" id="3.20.20.190">
    <property type="entry name" value="Phosphatidylinositol (PI) phosphodiesterase"/>
    <property type="match status" value="1"/>
</dbReference>
<feature type="compositionally biased region" description="Low complexity" evidence="1">
    <location>
        <begin position="675"/>
        <end position="687"/>
    </location>
</feature>
<name>A0ABU4HVK9_9ACTN</name>
<evidence type="ECO:0000313" key="4">
    <source>
        <dbReference type="EMBL" id="MDW5597255.1"/>
    </source>
</evidence>
<dbReference type="Pfam" id="PF06439">
    <property type="entry name" value="3keto-disac_hyd"/>
    <property type="match status" value="1"/>
</dbReference>
<dbReference type="InterPro" id="IPR017946">
    <property type="entry name" value="PLC-like_Pdiesterase_TIM-brl"/>
</dbReference>
<comment type="caution">
    <text evidence="4">The sequence shown here is derived from an EMBL/GenBank/DDBJ whole genome shotgun (WGS) entry which is preliminary data.</text>
</comment>
<dbReference type="Pfam" id="PF01391">
    <property type="entry name" value="Collagen"/>
    <property type="match status" value="1"/>
</dbReference>
<dbReference type="Gene3D" id="2.60.120.560">
    <property type="entry name" value="Exo-inulinase, domain 1"/>
    <property type="match status" value="1"/>
</dbReference>
<evidence type="ECO:0000259" key="3">
    <source>
        <dbReference type="PROSITE" id="PS51704"/>
    </source>
</evidence>
<accession>A0ABU4HVK9</accession>
<feature type="region of interest" description="Disordered" evidence="1">
    <location>
        <begin position="621"/>
        <end position="697"/>
    </location>
</feature>
<dbReference type="InterPro" id="IPR030395">
    <property type="entry name" value="GP_PDE_dom"/>
</dbReference>
<dbReference type="InterPro" id="IPR008160">
    <property type="entry name" value="Collagen"/>
</dbReference>
<dbReference type="Proteomes" id="UP001284601">
    <property type="component" value="Unassembled WGS sequence"/>
</dbReference>
<feature type="chain" id="PRO_5047376431" evidence="2">
    <location>
        <begin position="30"/>
        <end position="779"/>
    </location>
</feature>
<dbReference type="RefSeq" id="WP_318599719.1">
    <property type="nucleotide sequence ID" value="NZ_JAWSTH010000080.1"/>
</dbReference>
<keyword evidence="2" id="KW-0732">Signal</keyword>
<feature type="compositionally biased region" description="Basic and acidic residues" evidence="1">
    <location>
        <begin position="688"/>
        <end position="697"/>
    </location>
</feature>
<protein>
    <submittedName>
        <fullName evidence="4">Glycerophosphodiester phosphodiesterase family protein</fullName>
    </submittedName>
</protein>
<dbReference type="PANTHER" id="PTHR46211:SF14">
    <property type="entry name" value="GLYCEROPHOSPHODIESTER PHOSPHODIESTERASE"/>
    <property type="match status" value="1"/>
</dbReference>
<evidence type="ECO:0000256" key="1">
    <source>
        <dbReference type="SAM" id="MobiDB-lite"/>
    </source>
</evidence>
<organism evidence="4 5">
    <name type="scientific">Conexibacter stalactiti</name>
    <dbReference type="NCBI Taxonomy" id="1940611"/>
    <lineage>
        <taxon>Bacteria</taxon>
        <taxon>Bacillati</taxon>
        <taxon>Actinomycetota</taxon>
        <taxon>Thermoleophilia</taxon>
        <taxon>Solirubrobacterales</taxon>
        <taxon>Conexibacteraceae</taxon>
        <taxon>Conexibacter</taxon>
    </lineage>
</organism>
<evidence type="ECO:0000313" key="5">
    <source>
        <dbReference type="Proteomes" id="UP001284601"/>
    </source>
</evidence>